<comment type="caution">
    <text evidence="1">The sequence shown here is derived from an EMBL/GenBank/DDBJ whole genome shotgun (WGS) entry which is preliminary data.</text>
</comment>
<sequence length="79" mass="8428">MSLFQPVTGAQAFLKAGIYGFEGAGKSMTAALLAIGLHQHAKLTKPVAYFDTETGSDYLRELFELAGIELVAIKTHALS</sequence>
<accession>X0W9A1</accession>
<dbReference type="EMBL" id="BARS01030383">
    <property type="protein sequence ID" value="GAG21178.1"/>
    <property type="molecule type" value="Genomic_DNA"/>
</dbReference>
<organism evidence="1">
    <name type="scientific">marine sediment metagenome</name>
    <dbReference type="NCBI Taxonomy" id="412755"/>
    <lineage>
        <taxon>unclassified sequences</taxon>
        <taxon>metagenomes</taxon>
        <taxon>ecological metagenomes</taxon>
    </lineage>
</organism>
<gene>
    <name evidence="1" type="ORF">S01H1_47389</name>
</gene>
<protein>
    <submittedName>
        <fullName evidence="1">Uncharacterized protein</fullName>
    </submittedName>
</protein>
<proteinExistence type="predicted"/>
<feature type="non-terminal residue" evidence="1">
    <location>
        <position position="79"/>
    </location>
</feature>
<dbReference type="InterPro" id="IPR027417">
    <property type="entry name" value="P-loop_NTPase"/>
</dbReference>
<dbReference type="AlphaFoldDB" id="X0W9A1"/>
<evidence type="ECO:0000313" key="1">
    <source>
        <dbReference type="EMBL" id="GAG21178.1"/>
    </source>
</evidence>
<reference evidence="1" key="1">
    <citation type="journal article" date="2014" name="Front. Microbiol.">
        <title>High frequency of phylogenetically diverse reductive dehalogenase-homologous genes in deep subseafloor sedimentary metagenomes.</title>
        <authorList>
            <person name="Kawai M."/>
            <person name="Futagami T."/>
            <person name="Toyoda A."/>
            <person name="Takaki Y."/>
            <person name="Nishi S."/>
            <person name="Hori S."/>
            <person name="Arai W."/>
            <person name="Tsubouchi T."/>
            <person name="Morono Y."/>
            <person name="Uchiyama I."/>
            <person name="Ito T."/>
            <person name="Fujiyama A."/>
            <person name="Inagaki F."/>
            <person name="Takami H."/>
        </authorList>
    </citation>
    <scope>NUCLEOTIDE SEQUENCE</scope>
    <source>
        <strain evidence="1">Expedition CK06-06</strain>
    </source>
</reference>
<dbReference type="SUPFAM" id="SSF52540">
    <property type="entry name" value="P-loop containing nucleoside triphosphate hydrolases"/>
    <property type="match status" value="1"/>
</dbReference>
<name>X0W9A1_9ZZZZ</name>